<dbReference type="PRINTS" id="PR00625">
    <property type="entry name" value="JDOMAIN"/>
</dbReference>
<evidence type="ECO:0000256" key="1">
    <source>
        <dbReference type="SAM" id="MobiDB-lite"/>
    </source>
</evidence>
<evidence type="ECO:0000259" key="2">
    <source>
        <dbReference type="PROSITE" id="PS50076"/>
    </source>
</evidence>
<comment type="caution">
    <text evidence="3">The sequence shown here is derived from an EMBL/GenBank/DDBJ whole genome shotgun (WGS) entry which is preliminary data.</text>
</comment>
<name>A0A9D4TEX8_CHLVU</name>
<protein>
    <recommendedName>
        <fullName evidence="2">J domain-containing protein</fullName>
    </recommendedName>
</protein>
<dbReference type="SUPFAM" id="SSF46565">
    <property type="entry name" value="Chaperone J-domain"/>
    <property type="match status" value="1"/>
</dbReference>
<proteinExistence type="predicted"/>
<dbReference type="Pfam" id="PF00226">
    <property type="entry name" value="DnaJ"/>
    <property type="match status" value="1"/>
</dbReference>
<feature type="domain" description="J" evidence="2">
    <location>
        <begin position="3"/>
        <end position="62"/>
    </location>
</feature>
<reference evidence="3" key="1">
    <citation type="journal article" date="2019" name="Plant J.">
        <title>Chlorella vulgaris genome assembly and annotation reveals the molecular basis for metabolic acclimation to high light conditions.</title>
        <authorList>
            <person name="Cecchin M."/>
            <person name="Marcolungo L."/>
            <person name="Rossato M."/>
            <person name="Girolomoni L."/>
            <person name="Cosentino E."/>
            <person name="Cuine S."/>
            <person name="Li-Beisson Y."/>
            <person name="Delledonne M."/>
            <person name="Ballottari M."/>
        </authorList>
    </citation>
    <scope>NUCLEOTIDE SEQUENCE</scope>
    <source>
        <strain evidence="3">211/11P</strain>
    </source>
</reference>
<evidence type="ECO:0000313" key="4">
    <source>
        <dbReference type="Proteomes" id="UP001055712"/>
    </source>
</evidence>
<reference evidence="3" key="2">
    <citation type="submission" date="2020-11" db="EMBL/GenBank/DDBJ databases">
        <authorList>
            <person name="Cecchin M."/>
            <person name="Marcolungo L."/>
            <person name="Rossato M."/>
            <person name="Girolomoni L."/>
            <person name="Cosentino E."/>
            <person name="Cuine S."/>
            <person name="Li-Beisson Y."/>
            <person name="Delledonne M."/>
            <person name="Ballottari M."/>
        </authorList>
    </citation>
    <scope>NUCLEOTIDE SEQUENCE</scope>
    <source>
        <strain evidence="3">211/11P</strain>
        <tissue evidence="3">Whole cell</tissue>
    </source>
</reference>
<dbReference type="SMART" id="SM00271">
    <property type="entry name" value="DnaJ"/>
    <property type="match status" value="1"/>
</dbReference>
<keyword evidence="4" id="KW-1185">Reference proteome</keyword>
<dbReference type="InterPro" id="IPR036869">
    <property type="entry name" value="J_dom_sf"/>
</dbReference>
<dbReference type="InterPro" id="IPR001623">
    <property type="entry name" value="DnaJ_domain"/>
</dbReference>
<dbReference type="CDD" id="cd06257">
    <property type="entry name" value="DnaJ"/>
    <property type="match status" value="1"/>
</dbReference>
<dbReference type="InterPro" id="IPR050817">
    <property type="entry name" value="DjlA_DnaK_co-chaperone"/>
</dbReference>
<accession>A0A9D4TEX8</accession>
<dbReference type="PANTHER" id="PTHR24074">
    <property type="entry name" value="CO-CHAPERONE PROTEIN DJLA"/>
    <property type="match status" value="1"/>
</dbReference>
<evidence type="ECO:0000313" key="3">
    <source>
        <dbReference type="EMBL" id="KAI3423895.1"/>
    </source>
</evidence>
<gene>
    <name evidence="3" type="ORF">D9Q98_009729</name>
</gene>
<feature type="compositionally biased region" description="Low complexity" evidence="1">
    <location>
        <begin position="172"/>
        <end position="193"/>
    </location>
</feature>
<dbReference type="PROSITE" id="PS50076">
    <property type="entry name" value="DNAJ_2"/>
    <property type="match status" value="1"/>
</dbReference>
<organism evidence="3 4">
    <name type="scientific">Chlorella vulgaris</name>
    <name type="common">Green alga</name>
    <dbReference type="NCBI Taxonomy" id="3077"/>
    <lineage>
        <taxon>Eukaryota</taxon>
        <taxon>Viridiplantae</taxon>
        <taxon>Chlorophyta</taxon>
        <taxon>core chlorophytes</taxon>
        <taxon>Trebouxiophyceae</taxon>
        <taxon>Chlorellales</taxon>
        <taxon>Chlorellaceae</taxon>
        <taxon>Chlorella clade</taxon>
        <taxon>Chlorella</taxon>
    </lineage>
</organism>
<dbReference type="Proteomes" id="UP001055712">
    <property type="component" value="Unassembled WGS sequence"/>
</dbReference>
<dbReference type="Gene3D" id="1.10.287.110">
    <property type="entry name" value="DnaJ domain"/>
    <property type="match status" value="1"/>
</dbReference>
<dbReference type="OrthoDB" id="10250354at2759"/>
<dbReference type="EMBL" id="SIDB01000014">
    <property type="protein sequence ID" value="KAI3423895.1"/>
    <property type="molecule type" value="Genomic_DNA"/>
</dbReference>
<dbReference type="AlphaFoldDB" id="A0A9D4TEX8"/>
<sequence>MRPPWEVLGVSRGASQEEIKAQWRLLCKQHHPDLQPAHLRGTAERSFKEISSAYRALSARSSNLAGFADFTAASAAAQHGSPYSAGFRTAWAAGGSQPKFSNGVVASLLFIPLALTGLWLAFRFDEEELDQWRPHGLLGPPDNPFLKDDMRPKVHSHLRAYMQRRQLAEEQAAAGGSAAAAAAAAAGSQSAGGIEPDRGRQNAEPKAAT</sequence>
<feature type="region of interest" description="Disordered" evidence="1">
    <location>
        <begin position="172"/>
        <end position="209"/>
    </location>
</feature>